<organism evidence="3">
    <name type="scientific">Rodentolepis nana</name>
    <name type="common">Dwarf tapeworm</name>
    <name type="synonym">Hymenolepis nana</name>
    <dbReference type="NCBI Taxonomy" id="102285"/>
    <lineage>
        <taxon>Eukaryota</taxon>
        <taxon>Metazoa</taxon>
        <taxon>Spiralia</taxon>
        <taxon>Lophotrochozoa</taxon>
        <taxon>Platyhelminthes</taxon>
        <taxon>Cestoda</taxon>
        <taxon>Eucestoda</taxon>
        <taxon>Cyclophyllidea</taxon>
        <taxon>Hymenolepididae</taxon>
        <taxon>Rodentolepis</taxon>
    </lineage>
</organism>
<dbReference type="EMBL" id="UZAE01012094">
    <property type="protein sequence ID" value="VDO03495.1"/>
    <property type="molecule type" value="Genomic_DNA"/>
</dbReference>
<proteinExistence type="predicted"/>
<dbReference type="AlphaFoldDB" id="A0A0R3TKE4"/>
<sequence length="170" mass="18911">MSDHSTVNVFSKLFGSINRNEEEPEIKKVKKEQSIFIDEDTQKKALYGSIGGALAGLVVGGLTEAISSGLGQTFTTTTNAVEQMTEVAEVPFSQSTNIVDDILDLIKRFVENDRNVSEDKEPLINHKDAGVQDEEQRPIKEELPDINEGRITMNPSMFRLLRRKLISSNS</sequence>
<gene>
    <name evidence="1" type="ORF">HNAJ_LOCUS7635</name>
</gene>
<reference evidence="3" key="1">
    <citation type="submission" date="2017-02" db="UniProtKB">
        <authorList>
            <consortium name="WormBaseParasite"/>
        </authorList>
    </citation>
    <scope>IDENTIFICATION</scope>
</reference>
<evidence type="ECO:0000313" key="3">
    <source>
        <dbReference type="WBParaSite" id="HNAJ_0000763901-mRNA-1"/>
    </source>
</evidence>
<accession>A0A0R3TKE4</accession>
<reference evidence="1 2" key="2">
    <citation type="submission" date="2018-11" db="EMBL/GenBank/DDBJ databases">
        <authorList>
            <consortium name="Pathogen Informatics"/>
        </authorList>
    </citation>
    <scope>NUCLEOTIDE SEQUENCE [LARGE SCALE GENOMIC DNA]</scope>
</reference>
<keyword evidence="2" id="KW-1185">Reference proteome</keyword>
<dbReference type="WBParaSite" id="HNAJ_0000763901-mRNA-1">
    <property type="protein sequence ID" value="HNAJ_0000763901-mRNA-1"/>
    <property type="gene ID" value="HNAJ_0000763901"/>
</dbReference>
<evidence type="ECO:0000313" key="1">
    <source>
        <dbReference type="EMBL" id="VDO03495.1"/>
    </source>
</evidence>
<dbReference type="Proteomes" id="UP000278807">
    <property type="component" value="Unassembled WGS sequence"/>
</dbReference>
<protein>
    <submittedName>
        <fullName evidence="3">Rick_17kDa_Anti domain-containing protein</fullName>
    </submittedName>
</protein>
<name>A0A0R3TKE4_RODNA</name>
<evidence type="ECO:0000313" key="2">
    <source>
        <dbReference type="Proteomes" id="UP000278807"/>
    </source>
</evidence>